<comment type="function">
    <text evidence="3">Catalyzes a proton abstraction reaction that results in 2,5-elimination of pyruvate from 2-succinyl-5-enolpyruvyl-6-hydroxy-3-cyclohexene-1-carboxylate (SEPHCHC) and the formation of 2-succinyl-6-hydroxy-2,4-cyclohexadiene-1-carboxylate (SHCHC).</text>
</comment>
<keyword evidence="1 3" id="KW-0474">Menaquinone biosynthesis</keyword>
<dbReference type="InterPro" id="IPR029058">
    <property type="entry name" value="AB_hydrolase_fold"/>
</dbReference>
<comment type="similarity">
    <text evidence="3">Belongs to the AB hydrolase superfamily. MenH family.</text>
</comment>
<dbReference type="InterPro" id="IPR000073">
    <property type="entry name" value="AB_hydrolase_1"/>
</dbReference>
<name>A0A7V2ZKC2_9BACT</name>
<evidence type="ECO:0000256" key="2">
    <source>
        <dbReference type="ARBA" id="ARBA00023239"/>
    </source>
</evidence>
<dbReference type="UniPathway" id="UPA01057">
    <property type="reaction ID" value="UER00900"/>
</dbReference>
<protein>
    <recommendedName>
        <fullName evidence="3">Putative 2-succinyl-6-hydroxy-2,4-cyclohexadiene-1-carboxylate synthase</fullName>
        <shortName evidence="3">SHCHC synthase</shortName>
        <ecNumber evidence="3">4.2.99.20</ecNumber>
    </recommendedName>
</protein>
<proteinExistence type="inferred from homology"/>
<dbReference type="UniPathway" id="UPA00079"/>
<reference evidence="5" key="1">
    <citation type="journal article" date="2020" name="mSystems">
        <title>Genome- and Community-Level Interaction Insights into Carbon Utilization and Element Cycling Functions of Hydrothermarchaeota in Hydrothermal Sediment.</title>
        <authorList>
            <person name="Zhou Z."/>
            <person name="Liu Y."/>
            <person name="Xu W."/>
            <person name="Pan J."/>
            <person name="Luo Z.H."/>
            <person name="Li M."/>
        </authorList>
    </citation>
    <scope>NUCLEOTIDE SEQUENCE [LARGE SCALE GENOMIC DNA]</scope>
    <source>
        <strain evidence="5">SpSt-479</strain>
    </source>
</reference>
<dbReference type="PRINTS" id="PR00111">
    <property type="entry name" value="ABHYDROLASE"/>
</dbReference>
<dbReference type="EC" id="4.2.99.20" evidence="3"/>
<dbReference type="Gene3D" id="3.40.50.1820">
    <property type="entry name" value="alpha/beta hydrolase"/>
    <property type="match status" value="1"/>
</dbReference>
<accession>A0A7V2ZKC2</accession>
<comment type="subunit">
    <text evidence="3">Monomer.</text>
</comment>
<comment type="catalytic activity">
    <reaction evidence="3">
        <text>5-enolpyruvoyl-6-hydroxy-2-succinyl-cyclohex-3-ene-1-carboxylate = (1R,6R)-6-hydroxy-2-succinyl-cyclohexa-2,4-diene-1-carboxylate + pyruvate</text>
        <dbReference type="Rhea" id="RHEA:25597"/>
        <dbReference type="ChEBI" id="CHEBI:15361"/>
        <dbReference type="ChEBI" id="CHEBI:58689"/>
        <dbReference type="ChEBI" id="CHEBI:58818"/>
        <dbReference type="EC" id="4.2.99.20"/>
    </reaction>
</comment>
<comment type="pathway">
    <text evidence="3">Quinol/quinone metabolism; menaquinone biosynthesis.</text>
</comment>
<dbReference type="NCBIfam" id="TIGR03695">
    <property type="entry name" value="menH_SHCHC"/>
    <property type="match status" value="1"/>
</dbReference>
<evidence type="ECO:0000256" key="3">
    <source>
        <dbReference type="HAMAP-Rule" id="MF_01660"/>
    </source>
</evidence>
<organism evidence="5">
    <name type="scientific">Ignavibacterium album</name>
    <dbReference type="NCBI Taxonomy" id="591197"/>
    <lineage>
        <taxon>Bacteria</taxon>
        <taxon>Pseudomonadati</taxon>
        <taxon>Ignavibacteriota</taxon>
        <taxon>Ignavibacteria</taxon>
        <taxon>Ignavibacteriales</taxon>
        <taxon>Ignavibacteriaceae</taxon>
        <taxon>Ignavibacterium</taxon>
    </lineage>
</organism>
<comment type="caution">
    <text evidence="5">The sequence shown here is derived from an EMBL/GenBank/DDBJ whole genome shotgun (WGS) entry which is preliminary data.</text>
</comment>
<dbReference type="HAMAP" id="MF_01660">
    <property type="entry name" value="MenH"/>
    <property type="match status" value="1"/>
</dbReference>
<dbReference type="SUPFAM" id="SSF53474">
    <property type="entry name" value="alpha/beta-Hydrolases"/>
    <property type="match status" value="1"/>
</dbReference>
<keyword evidence="2 3" id="KW-0456">Lyase</keyword>
<feature type="domain" description="AB hydrolase-1" evidence="4">
    <location>
        <begin position="24"/>
        <end position="260"/>
    </location>
</feature>
<evidence type="ECO:0000259" key="4">
    <source>
        <dbReference type="Pfam" id="PF00561"/>
    </source>
</evidence>
<dbReference type="PANTHER" id="PTHR42916">
    <property type="entry name" value="2-SUCCINYL-5-ENOLPYRUVYL-6-HYDROXY-3-CYCLOHEXENE-1-CARBOXYLATE SYNTHASE"/>
    <property type="match status" value="1"/>
</dbReference>
<evidence type="ECO:0000313" key="5">
    <source>
        <dbReference type="EMBL" id="HFI91559.1"/>
    </source>
</evidence>
<comment type="pathway">
    <text evidence="3">Quinol/quinone metabolism; 1,4-dihydroxy-2-naphthoate biosynthesis; 1,4-dihydroxy-2-naphthoate from chorismate: step 3/7.</text>
</comment>
<dbReference type="GO" id="GO:0070205">
    <property type="term" value="F:2-succinyl-6-hydroxy-2,4-cyclohexadiene-1-carboxylate synthase activity"/>
    <property type="evidence" value="ECO:0007669"/>
    <property type="project" value="UniProtKB-UniRule"/>
</dbReference>
<gene>
    <name evidence="3 5" type="primary">menH</name>
    <name evidence="5" type="ORF">ENS31_08550</name>
</gene>
<dbReference type="GO" id="GO:0009234">
    <property type="term" value="P:menaquinone biosynthetic process"/>
    <property type="evidence" value="ECO:0007669"/>
    <property type="project" value="UniProtKB-UniRule"/>
</dbReference>
<dbReference type="EMBL" id="DSUJ01000008">
    <property type="protein sequence ID" value="HFI91559.1"/>
    <property type="molecule type" value="Genomic_DNA"/>
</dbReference>
<dbReference type="PANTHER" id="PTHR42916:SF1">
    <property type="entry name" value="PROTEIN PHYLLO, CHLOROPLASTIC"/>
    <property type="match status" value="1"/>
</dbReference>
<sequence>MELFFKDIKLNVEIPKEIDSTKDTVFFIHGFTGSADEWLPIIEQMPDSFNYAAIDLIGHGKSDKPVNPDYYTTEAIVEQIKFIKDKLSLNNPVVLIGYSMGGRAALSFAAAYPKDIKGLILESASAGIKNDAERKKRYEDDLKLVQFIHDHTMEEFIELWYDQEMFNTQRRFSNDKIKKLHKKKYDNSKIGMMNILKGFSTGIMPPLHDKLKTIPVKVVLISGELDSKYTFINSKIVRGFHKAKHKVVKNSGHNTHLEEPKRFIEIVTNYLNQLLPTQVQK</sequence>
<dbReference type="InterPro" id="IPR022485">
    <property type="entry name" value="SHCHC_synthase_MenH"/>
</dbReference>
<dbReference type="AlphaFoldDB" id="A0A7V2ZKC2"/>
<dbReference type="Pfam" id="PF00561">
    <property type="entry name" value="Abhydrolase_1"/>
    <property type="match status" value="1"/>
</dbReference>
<evidence type="ECO:0000256" key="1">
    <source>
        <dbReference type="ARBA" id="ARBA00022428"/>
    </source>
</evidence>